<accession>A0ABR1VEK3</accession>
<dbReference type="EMBL" id="JAQQWL010000006">
    <property type="protein sequence ID" value="KAK8069623.1"/>
    <property type="molecule type" value="Genomic_DNA"/>
</dbReference>
<dbReference type="RefSeq" id="XP_066716917.1">
    <property type="nucleotide sequence ID" value="XM_066857648.1"/>
</dbReference>
<evidence type="ECO:0000313" key="1">
    <source>
        <dbReference type="EMBL" id="KAK8069623.1"/>
    </source>
</evidence>
<sequence length="114" mass="12427">MASVNQQSGVCNEILGKRPTSVSCLEITATFRPLAGGLADGGDDAAKVAASRNACNGKLRWHFMTGWAQRRGKNADSHVERCSWDARHSDVVRGDERWPSTLATISSDQRSLRL</sequence>
<protein>
    <submittedName>
        <fullName evidence="1">Uncharacterized protein</fullName>
    </submittedName>
</protein>
<dbReference type="GeneID" id="92090711"/>
<organism evidence="1 2">
    <name type="scientific">Apiospora phragmitis</name>
    <dbReference type="NCBI Taxonomy" id="2905665"/>
    <lineage>
        <taxon>Eukaryota</taxon>
        <taxon>Fungi</taxon>
        <taxon>Dikarya</taxon>
        <taxon>Ascomycota</taxon>
        <taxon>Pezizomycotina</taxon>
        <taxon>Sordariomycetes</taxon>
        <taxon>Xylariomycetidae</taxon>
        <taxon>Amphisphaeriales</taxon>
        <taxon>Apiosporaceae</taxon>
        <taxon>Apiospora</taxon>
    </lineage>
</organism>
<reference evidence="1 2" key="1">
    <citation type="submission" date="2023-01" db="EMBL/GenBank/DDBJ databases">
        <title>Analysis of 21 Apiospora genomes using comparative genomics revels a genus with tremendous synthesis potential of carbohydrate active enzymes and secondary metabolites.</title>
        <authorList>
            <person name="Sorensen T."/>
        </authorList>
    </citation>
    <scope>NUCLEOTIDE SEQUENCE [LARGE SCALE GENOMIC DNA]</scope>
    <source>
        <strain evidence="1 2">CBS 135458</strain>
    </source>
</reference>
<keyword evidence="2" id="KW-1185">Reference proteome</keyword>
<name>A0ABR1VEK3_9PEZI</name>
<comment type="caution">
    <text evidence="1">The sequence shown here is derived from an EMBL/GenBank/DDBJ whole genome shotgun (WGS) entry which is preliminary data.</text>
</comment>
<gene>
    <name evidence="1" type="ORF">PG994_006239</name>
</gene>
<evidence type="ECO:0000313" key="2">
    <source>
        <dbReference type="Proteomes" id="UP001480595"/>
    </source>
</evidence>
<proteinExistence type="predicted"/>
<dbReference type="Proteomes" id="UP001480595">
    <property type="component" value="Unassembled WGS sequence"/>
</dbReference>